<protein>
    <submittedName>
        <fullName evidence="15">G_PROTEIN_RECEP_F1_2 domain-containing protein</fullName>
    </submittedName>
</protein>
<dbReference type="SMART" id="SM01381">
    <property type="entry name" value="7TM_GPCR_Srsx"/>
    <property type="match status" value="1"/>
</dbReference>
<dbReference type="PANTHER" id="PTHR24248">
    <property type="entry name" value="ADRENERGIC RECEPTOR-RELATED G-PROTEIN COUPLED RECEPTOR"/>
    <property type="match status" value="1"/>
</dbReference>
<dbReference type="InterPro" id="IPR002231">
    <property type="entry name" value="5HT_rcpt"/>
</dbReference>
<evidence type="ECO:0000259" key="14">
    <source>
        <dbReference type="PROSITE" id="PS50262"/>
    </source>
</evidence>
<evidence type="ECO:0000256" key="8">
    <source>
        <dbReference type="ARBA" id="ARBA00023170"/>
    </source>
</evidence>
<dbReference type="InterPro" id="IPR000276">
    <property type="entry name" value="GPCR_Rhodpsn"/>
</dbReference>
<dbReference type="CDD" id="cd15331">
    <property type="entry name" value="7tmA_5-HT1A_invertebrates"/>
    <property type="match status" value="1"/>
</dbReference>
<dbReference type="GO" id="GO:0004993">
    <property type="term" value="F:G protein-coupled serotonin receptor activity"/>
    <property type="evidence" value="ECO:0007669"/>
    <property type="project" value="InterPro"/>
</dbReference>
<feature type="transmembrane region" description="Helical" evidence="13">
    <location>
        <begin position="40"/>
        <end position="64"/>
    </location>
</feature>
<dbReference type="AlphaFoldDB" id="A0A8R1I3K4"/>
<comment type="similarity">
    <text evidence="11">Belongs to the G-protein coupled receptor 1 family.</text>
</comment>
<dbReference type="Gene3D" id="1.20.1070.10">
    <property type="entry name" value="Rhodopsin 7-helix transmembrane proteins"/>
    <property type="match status" value="2"/>
</dbReference>
<dbReference type="SUPFAM" id="SSF81321">
    <property type="entry name" value="Family A G protein-coupled receptor-like"/>
    <property type="match status" value="1"/>
</dbReference>
<feature type="region of interest" description="Disordered" evidence="12">
    <location>
        <begin position="281"/>
        <end position="314"/>
    </location>
</feature>
<dbReference type="EnsemblMetazoa" id="CJA15891a.1">
    <property type="protein sequence ID" value="CJA15891a.1"/>
    <property type="gene ID" value="WBGene00135095"/>
</dbReference>
<feature type="domain" description="G-protein coupled receptors family 1 profile" evidence="14">
    <location>
        <begin position="56"/>
        <end position="410"/>
    </location>
</feature>
<dbReference type="Proteomes" id="UP000005237">
    <property type="component" value="Unassembled WGS sequence"/>
</dbReference>
<evidence type="ECO:0000256" key="13">
    <source>
        <dbReference type="SAM" id="Phobius"/>
    </source>
</evidence>
<keyword evidence="9" id="KW-0325">Glycoprotein</keyword>
<evidence type="ECO:0000256" key="2">
    <source>
        <dbReference type="ARBA" id="ARBA00022475"/>
    </source>
</evidence>
<evidence type="ECO:0000256" key="5">
    <source>
        <dbReference type="ARBA" id="ARBA00023040"/>
    </source>
</evidence>
<dbReference type="PRINTS" id="PR01101">
    <property type="entry name" value="5HTRECEPTOR"/>
</dbReference>
<keyword evidence="10 11" id="KW-0807">Transducer</keyword>
<feature type="transmembrane region" description="Helical" evidence="13">
    <location>
        <begin position="394"/>
        <end position="413"/>
    </location>
</feature>
<evidence type="ECO:0000256" key="1">
    <source>
        <dbReference type="ARBA" id="ARBA00004651"/>
    </source>
</evidence>
<keyword evidence="4 13" id="KW-1133">Transmembrane helix</keyword>
<sequence>MLDETNATFRTAAGVASLLDEFPAAAEIFSDAQRPLLQTVILASVLLVLILSTFIGNLFVILAIIMERDLRGRPQYYLIFSLAVADLLVGSIVTPLGAWNTVTGAWNLGVGLCDFWISVDVLVCTASILHLVAIALDRYWSITDICYVQNRTPRRITMMLAVIWIVSLMISLAPFAGWKDQGFSDRVLKLHVCLISQQISYQVFSTATAFYIPLIAIICVYWKIMRAAKKRFKRERDRRTVIRPPPDAVVDEKKAMMPKKNKKCPLPPAVVISDIQGNANGSVKTARHHESSSSASEEDRAATQTNCGVPGHQTCENTMETRIDEENGRVKNGGVVMKRKRRSKESNEMKRERKAWRTLAIITGTFVACWTPFFLVSIYRPICGCSISPVLEQVTLWLGYLNSALNPIIYTVFSQDFRAAFKRIIKRMCLINEY</sequence>
<feature type="transmembrane region" description="Helical" evidence="13">
    <location>
        <begin position="76"/>
        <end position="95"/>
    </location>
</feature>
<keyword evidence="7" id="KW-1015">Disulfide bond</keyword>
<evidence type="ECO:0000313" key="16">
    <source>
        <dbReference type="Proteomes" id="UP000005237"/>
    </source>
</evidence>
<dbReference type="FunFam" id="1.20.1070.10:FF:000299">
    <property type="entry name" value="5-hydroxytryptamine receptor 2B"/>
    <property type="match status" value="1"/>
</dbReference>
<dbReference type="PROSITE" id="PS50262">
    <property type="entry name" value="G_PROTEIN_RECEP_F1_2"/>
    <property type="match status" value="1"/>
</dbReference>
<keyword evidence="6 13" id="KW-0472">Membrane</keyword>
<evidence type="ECO:0000256" key="4">
    <source>
        <dbReference type="ARBA" id="ARBA00022989"/>
    </source>
</evidence>
<evidence type="ECO:0000256" key="9">
    <source>
        <dbReference type="ARBA" id="ARBA00023180"/>
    </source>
</evidence>
<dbReference type="GO" id="GO:0071880">
    <property type="term" value="P:adenylate cyclase-activating adrenergic receptor signaling pathway"/>
    <property type="evidence" value="ECO:0007669"/>
    <property type="project" value="TreeGrafter"/>
</dbReference>
<keyword evidence="2" id="KW-1003">Cell membrane</keyword>
<dbReference type="GO" id="GO:0043410">
    <property type="term" value="P:positive regulation of MAPK cascade"/>
    <property type="evidence" value="ECO:0007669"/>
    <property type="project" value="TreeGrafter"/>
</dbReference>
<evidence type="ECO:0000256" key="10">
    <source>
        <dbReference type="ARBA" id="ARBA00023224"/>
    </source>
</evidence>
<reference evidence="16" key="1">
    <citation type="submission" date="2010-08" db="EMBL/GenBank/DDBJ databases">
        <authorList>
            <consortium name="Caenorhabditis japonica Sequencing Consortium"/>
            <person name="Wilson R.K."/>
        </authorList>
    </citation>
    <scope>NUCLEOTIDE SEQUENCE [LARGE SCALE GENOMIC DNA]</scope>
    <source>
        <strain evidence="16">DF5081</strain>
    </source>
</reference>
<keyword evidence="8 11" id="KW-0675">Receptor</keyword>
<dbReference type="PANTHER" id="PTHR24248:SF199">
    <property type="entry name" value="IP13425P-RELATED"/>
    <property type="match status" value="1"/>
</dbReference>
<feature type="transmembrane region" description="Helical" evidence="13">
    <location>
        <begin position="115"/>
        <end position="136"/>
    </location>
</feature>
<dbReference type="InterPro" id="IPR017452">
    <property type="entry name" value="GPCR_Rhodpsn_7TM"/>
</dbReference>
<dbReference type="PROSITE" id="PS00237">
    <property type="entry name" value="G_PROTEIN_RECEP_F1_1"/>
    <property type="match status" value="1"/>
</dbReference>
<dbReference type="PRINTS" id="PR00237">
    <property type="entry name" value="GPCRRHODOPSN"/>
</dbReference>
<dbReference type="Pfam" id="PF00001">
    <property type="entry name" value="7tm_1"/>
    <property type="match status" value="1"/>
</dbReference>
<comment type="subcellular location">
    <subcellularLocation>
        <location evidence="1">Cell membrane</location>
        <topology evidence="1">Multi-pass membrane protein</topology>
    </subcellularLocation>
</comment>
<keyword evidence="5 11" id="KW-0297">G-protein coupled receptor</keyword>
<feature type="transmembrane region" description="Helical" evidence="13">
    <location>
        <begin position="198"/>
        <end position="224"/>
    </location>
</feature>
<keyword evidence="16" id="KW-1185">Reference proteome</keyword>
<evidence type="ECO:0000256" key="12">
    <source>
        <dbReference type="SAM" id="MobiDB-lite"/>
    </source>
</evidence>
<name>A0A8R1I3K4_CAEJA</name>
<keyword evidence="3 11" id="KW-0812">Transmembrane</keyword>
<proteinExistence type="inferred from homology"/>
<evidence type="ECO:0000256" key="6">
    <source>
        <dbReference type="ARBA" id="ARBA00023136"/>
    </source>
</evidence>
<evidence type="ECO:0000313" key="15">
    <source>
        <dbReference type="EnsemblMetazoa" id="CJA15891a.1"/>
    </source>
</evidence>
<evidence type="ECO:0000256" key="7">
    <source>
        <dbReference type="ARBA" id="ARBA00023157"/>
    </source>
</evidence>
<reference evidence="15" key="2">
    <citation type="submission" date="2022-06" db="UniProtKB">
        <authorList>
            <consortium name="EnsemblMetazoa"/>
        </authorList>
    </citation>
    <scope>IDENTIFICATION</scope>
    <source>
        <strain evidence="15">DF5081</strain>
    </source>
</reference>
<evidence type="ECO:0000256" key="11">
    <source>
        <dbReference type="RuleBase" id="RU000688"/>
    </source>
</evidence>
<feature type="transmembrane region" description="Helical" evidence="13">
    <location>
        <begin position="359"/>
        <end position="382"/>
    </location>
</feature>
<organism evidence="15 16">
    <name type="scientific">Caenorhabditis japonica</name>
    <dbReference type="NCBI Taxonomy" id="281687"/>
    <lineage>
        <taxon>Eukaryota</taxon>
        <taxon>Metazoa</taxon>
        <taxon>Ecdysozoa</taxon>
        <taxon>Nematoda</taxon>
        <taxon>Chromadorea</taxon>
        <taxon>Rhabditida</taxon>
        <taxon>Rhabditina</taxon>
        <taxon>Rhabditomorpha</taxon>
        <taxon>Rhabditoidea</taxon>
        <taxon>Rhabditidae</taxon>
        <taxon>Peloderinae</taxon>
        <taxon>Caenorhabditis</taxon>
    </lineage>
</organism>
<dbReference type="GO" id="GO:0005886">
    <property type="term" value="C:plasma membrane"/>
    <property type="evidence" value="ECO:0007669"/>
    <property type="project" value="UniProtKB-SubCell"/>
</dbReference>
<accession>A0A8R1I3K4</accession>
<evidence type="ECO:0000256" key="3">
    <source>
        <dbReference type="ARBA" id="ARBA00022692"/>
    </source>
</evidence>
<feature type="transmembrane region" description="Helical" evidence="13">
    <location>
        <begin position="156"/>
        <end position="178"/>
    </location>
</feature>